<organism evidence="5 6">
    <name type="scientific">Candidatus Protoclostridium stercorigallinarum</name>
    <dbReference type="NCBI Taxonomy" id="2838741"/>
    <lineage>
        <taxon>Bacteria</taxon>
        <taxon>Bacillati</taxon>
        <taxon>Bacillota</taxon>
        <taxon>Clostridia</taxon>
        <taxon>Candidatus Protoclostridium</taxon>
    </lineage>
</organism>
<dbReference type="Gene3D" id="3.40.50.300">
    <property type="entry name" value="P-loop containing nucleotide triphosphate hydrolases"/>
    <property type="match status" value="1"/>
</dbReference>
<dbReference type="InterPro" id="IPR001208">
    <property type="entry name" value="MCM_dom"/>
</dbReference>
<comment type="caution">
    <text evidence="5">The sequence shown here is derived from an EMBL/GenBank/DDBJ whole genome shotgun (WGS) entry which is preliminary data.</text>
</comment>
<dbReference type="InterPro" id="IPR027417">
    <property type="entry name" value="P-loop_NTPase"/>
</dbReference>
<dbReference type="Pfam" id="PF13541">
    <property type="entry name" value="ChlI"/>
    <property type="match status" value="1"/>
</dbReference>
<dbReference type="GO" id="GO:0003677">
    <property type="term" value="F:DNA binding"/>
    <property type="evidence" value="ECO:0007669"/>
    <property type="project" value="InterPro"/>
</dbReference>
<dbReference type="PANTHER" id="PTHR32039">
    <property type="entry name" value="MAGNESIUM-CHELATASE SUBUNIT CHLI"/>
    <property type="match status" value="1"/>
</dbReference>
<protein>
    <submittedName>
        <fullName evidence="5">YifB family Mg chelatase-like AAA ATPase</fullName>
    </submittedName>
</protein>
<evidence type="ECO:0000313" key="5">
    <source>
        <dbReference type="EMBL" id="HIW01724.1"/>
    </source>
</evidence>
<dbReference type="Pfam" id="PF13335">
    <property type="entry name" value="Mg_chelatase_C"/>
    <property type="match status" value="1"/>
</dbReference>
<dbReference type="InterPro" id="IPR000523">
    <property type="entry name" value="Mg_chelatse_chII-like_cat_dom"/>
</dbReference>
<evidence type="ECO:0000256" key="1">
    <source>
        <dbReference type="ARBA" id="ARBA00006354"/>
    </source>
</evidence>
<dbReference type="Proteomes" id="UP000823990">
    <property type="component" value="Unassembled WGS sequence"/>
</dbReference>
<accession>A0A9D1PZS8</accession>
<dbReference type="InterPro" id="IPR003593">
    <property type="entry name" value="AAA+_ATPase"/>
</dbReference>
<dbReference type="EMBL" id="DXHS01000003">
    <property type="protein sequence ID" value="HIW01724.1"/>
    <property type="molecule type" value="Genomic_DNA"/>
</dbReference>
<dbReference type="Gene3D" id="3.30.230.10">
    <property type="match status" value="1"/>
</dbReference>
<reference evidence="5" key="1">
    <citation type="journal article" date="2021" name="PeerJ">
        <title>Extensive microbial diversity within the chicken gut microbiome revealed by metagenomics and culture.</title>
        <authorList>
            <person name="Gilroy R."/>
            <person name="Ravi A."/>
            <person name="Getino M."/>
            <person name="Pursley I."/>
            <person name="Horton D.L."/>
            <person name="Alikhan N.F."/>
            <person name="Baker D."/>
            <person name="Gharbi K."/>
            <person name="Hall N."/>
            <person name="Watson M."/>
            <person name="Adriaenssens E.M."/>
            <person name="Foster-Nyarko E."/>
            <person name="Jarju S."/>
            <person name="Secka A."/>
            <person name="Antonio M."/>
            <person name="Oren A."/>
            <person name="Chaudhuri R.R."/>
            <person name="La Ragione R."/>
            <person name="Hildebrand F."/>
            <person name="Pallen M.J."/>
        </authorList>
    </citation>
    <scope>NUCLEOTIDE SEQUENCE</scope>
    <source>
        <strain evidence="5">12435</strain>
    </source>
</reference>
<dbReference type="AlphaFoldDB" id="A0A9D1PZS8"/>
<dbReference type="SUPFAM" id="SSF52540">
    <property type="entry name" value="P-loop containing nucleoside triphosphate hydrolases"/>
    <property type="match status" value="1"/>
</dbReference>
<keyword evidence="3" id="KW-0067">ATP-binding</keyword>
<feature type="domain" description="AAA+ ATPase" evidence="4">
    <location>
        <begin position="211"/>
        <end position="392"/>
    </location>
</feature>
<evidence type="ECO:0000256" key="3">
    <source>
        <dbReference type="ARBA" id="ARBA00022840"/>
    </source>
</evidence>
<comment type="similarity">
    <text evidence="1">Belongs to the Mg-chelatase subunits D/I family. ComM subfamily.</text>
</comment>
<dbReference type="InterPro" id="IPR004482">
    <property type="entry name" value="Mg_chelat-rel"/>
</dbReference>
<dbReference type="SUPFAM" id="SSF54211">
    <property type="entry name" value="Ribosomal protein S5 domain 2-like"/>
    <property type="match status" value="1"/>
</dbReference>
<keyword evidence="2" id="KW-0547">Nucleotide-binding</keyword>
<dbReference type="SMART" id="SM00382">
    <property type="entry name" value="AAA"/>
    <property type="match status" value="1"/>
</dbReference>
<sequence>MLARINSFGLSGIEGFPVSVEIDIGNGLPGIEIVGLPDTATKESKERVRSALKNSGFRLSPKRVTVNLAPADMKKEGSAFDLPIALGMLCATEQLSSVGLGDAIFVGELSLGGELGKVNGILPILLAAKEAGYRRAVIPAGNAEEASFVSGIDTYAFPDLRSVTAYLAGGNALPLEVRDPQAAAADAHGEDLKYVKGQYAARRAMEIAAAGGHNILMIGPPGGGKTMLAKCLPSILPDMSAEEMLETTKIHSVAGMLEGGIVCRRPFRSPHHTASRIALTGGGASARPGEMSLAHNGVLFLDELPEYPRATLEILRQPVEDGRITVSRAARSVDYPARFMLVVSMNPCPCGNYGNPAAECTCTPSQISRYMARISGPLLDRIDIHIEVGGVTYDELSSSEDAEDSATVKARVNEARKVQLARFAGSGIYCNAQMSGADVRKYCAIDAESEKLLRSAFAKLGLSARAYTRILKVARTIADLDGSERVMKKHIAEAVQYRSLDRSRRI</sequence>
<reference evidence="5" key="2">
    <citation type="submission" date="2021-04" db="EMBL/GenBank/DDBJ databases">
        <authorList>
            <person name="Gilroy R."/>
        </authorList>
    </citation>
    <scope>NUCLEOTIDE SEQUENCE</scope>
    <source>
        <strain evidence="5">12435</strain>
    </source>
</reference>
<dbReference type="PANTHER" id="PTHR32039:SF7">
    <property type="entry name" value="COMPETENCE PROTEIN COMM"/>
    <property type="match status" value="1"/>
</dbReference>
<dbReference type="Pfam" id="PF01078">
    <property type="entry name" value="Mg_chelatase"/>
    <property type="match status" value="1"/>
</dbReference>
<evidence type="ECO:0000259" key="4">
    <source>
        <dbReference type="SMART" id="SM00382"/>
    </source>
</evidence>
<dbReference type="PRINTS" id="PR01657">
    <property type="entry name" value="MCMFAMILY"/>
</dbReference>
<dbReference type="InterPro" id="IPR014721">
    <property type="entry name" value="Ribsml_uS5_D2-typ_fold_subgr"/>
</dbReference>
<evidence type="ECO:0000256" key="2">
    <source>
        <dbReference type="ARBA" id="ARBA00022741"/>
    </source>
</evidence>
<dbReference type="NCBIfam" id="TIGR00368">
    <property type="entry name" value="YifB family Mg chelatase-like AAA ATPase"/>
    <property type="match status" value="1"/>
</dbReference>
<dbReference type="InterPro" id="IPR020568">
    <property type="entry name" value="Ribosomal_Su5_D2-typ_SF"/>
</dbReference>
<dbReference type="GO" id="GO:0005524">
    <property type="term" value="F:ATP binding"/>
    <property type="evidence" value="ECO:0007669"/>
    <property type="project" value="UniProtKB-KW"/>
</dbReference>
<dbReference type="InterPro" id="IPR025158">
    <property type="entry name" value="Mg_chelat-rel_C"/>
</dbReference>
<gene>
    <name evidence="5" type="ORF">H9892_00065</name>
</gene>
<name>A0A9D1PZS8_9FIRM</name>
<proteinExistence type="inferred from homology"/>
<dbReference type="InterPro" id="IPR045006">
    <property type="entry name" value="CHLI-like"/>
</dbReference>
<evidence type="ECO:0000313" key="6">
    <source>
        <dbReference type="Proteomes" id="UP000823990"/>
    </source>
</evidence>